<gene>
    <name evidence="1" type="ORF">D910_10502</name>
</gene>
<reference evidence="1 2" key="1">
    <citation type="journal article" date="2013" name="Genome Biol.">
        <title>Draft genome of the mountain pine beetle, Dendroctonus ponderosae Hopkins, a major forest pest.</title>
        <authorList>
            <person name="Keeling C.I."/>
            <person name="Yuen M.M."/>
            <person name="Liao N.Y."/>
            <person name="Docking T.R."/>
            <person name="Chan S.K."/>
            <person name="Taylor G.A."/>
            <person name="Palmquist D.L."/>
            <person name="Jackman S.D."/>
            <person name="Nguyen A."/>
            <person name="Li M."/>
            <person name="Henderson H."/>
            <person name="Janes J.K."/>
            <person name="Zhao Y."/>
            <person name="Pandoh P."/>
            <person name="Moore R."/>
            <person name="Sperling F.A."/>
            <person name="Huber D.P."/>
            <person name="Birol I."/>
            <person name="Jones S.J."/>
            <person name="Bohlmann J."/>
        </authorList>
    </citation>
    <scope>NUCLEOTIDE SEQUENCE</scope>
</reference>
<dbReference type="STRING" id="77166.U4USX2"/>
<evidence type="ECO:0000313" key="2">
    <source>
        <dbReference type="Proteomes" id="UP000030742"/>
    </source>
</evidence>
<dbReference type="Proteomes" id="UP000030742">
    <property type="component" value="Unassembled WGS sequence"/>
</dbReference>
<sequence length="133" mass="14491">MQLTNSFPWQFTANGIPQVWATNGLQSQALLTHNPIFIRGTQADGTPGMFIQQNPQTIQTQQNQAIATQATVTQAAKQNRPINENIQPKQANRPLNILPSNATIRPASSVSTQTISAQTPNQCYSGMNATGRF</sequence>
<dbReference type="OrthoDB" id="2390104at2759"/>
<proteinExistence type="predicted"/>
<organism evidence="1 2">
    <name type="scientific">Dendroctonus ponderosae</name>
    <name type="common">Mountain pine beetle</name>
    <dbReference type="NCBI Taxonomy" id="77166"/>
    <lineage>
        <taxon>Eukaryota</taxon>
        <taxon>Metazoa</taxon>
        <taxon>Ecdysozoa</taxon>
        <taxon>Arthropoda</taxon>
        <taxon>Hexapoda</taxon>
        <taxon>Insecta</taxon>
        <taxon>Pterygota</taxon>
        <taxon>Neoptera</taxon>
        <taxon>Endopterygota</taxon>
        <taxon>Coleoptera</taxon>
        <taxon>Polyphaga</taxon>
        <taxon>Cucujiformia</taxon>
        <taxon>Curculionidae</taxon>
        <taxon>Scolytinae</taxon>
        <taxon>Dendroctonus</taxon>
    </lineage>
</organism>
<protein>
    <submittedName>
        <fullName evidence="1">Uncharacterized protein</fullName>
    </submittedName>
</protein>
<evidence type="ECO:0000313" key="1">
    <source>
        <dbReference type="EMBL" id="ERL93205.1"/>
    </source>
</evidence>
<name>U4USX2_DENPD</name>
<dbReference type="AlphaFoldDB" id="U4USX2"/>
<accession>U4USX2</accession>
<dbReference type="EMBL" id="KB632348">
    <property type="protein sequence ID" value="ERL93205.1"/>
    <property type="molecule type" value="Genomic_DNA"/>
</dbReference>